<dbReference type="InterPro" id="IPR013783">
    <property type="entry name" value="Ig-like_fold"/>
</dbReference>
<dbReference type="Gene3D" id="2.60.40.1180">
    <property type="entry name" value="Golgi alpha-mannosidase II"/>
    <property type="match status" value="1"/>
</dbReference>
<feature type="binding site" evidence="6">
    <location>
        <position position="276"/>
    </location>
    <ligand>
        <name>alpha-maltose 1-phosphate</name>
        <dbReference type="ChEBI" id="CHEBI:63576"/>
    </ligand>
</feature>
<comment type="caution">
    <text evidence="8">The sequence shown here is derived from an EMBL/GenBank/DDBJ whole genome shotgun (WGS) entry which is preliminary data.</text>
</comment>
<reference evidence="9" key="1">
    <citation type="submission" date="2018-05" db="EMBL/GenBank/DDBJ databases">
        <authorList>
            <person name="Li Y."/>
        </authorList>
    </citation>
    <scope>NUCLEOTIDE SEQUENCE [LARGE SCALE GENOMIC DNA]</scope>
    <source>
        <strain evidence="9">sk1b4</strain>
    </source>
</reference>
<evidence type="ECO:0000259" key="7">
    <source>
        <dbReference type="SMART" id="SM00642"/>
    </source>
</evidence>
<organism evidence="8 9">
    <name type="scientific">Ancrocorticia populi</name>
    <dbReference type="NCBI Taxonomy" id="2175228"/>
    <lineage>
        <taxon>Bacteria</taxon>
        <taxon>Bacillati</taxon>
        <taxon>Actinomycetota</taxon>
        <taxon>Actinomycetes</taxon>
        <taxon>Actinomycetales</taxon>
        <taxon>Actinomycetaceae</taxon>
        <taxon>Ancrocorticia</taxon>
    </lineage>
</organism>
<dbReference type="InterPro" id="IPR026585">
    <property type="entry name" value="GlgE"/>
</dbReference>
<protein>
    <recommendedName>
        <fullName evidence="6">Alpha-1,4-glucan:maltose-1-phosphate maltosyltransferase</fullName>
        <shortName evidence="6">GMPMT</shortName>
        <ecNumber evidence="6">2.4.99.16</ecNumber>
    </recommendedName>
    <alternativeName>
        <fullName evidence="6">(1-&gt;4)-alpha-D-glucan:maltose-1-phosphate alpha-D-maltosyltransferase</fullName>
    </alternativeName>
</protein>
<evidence type="ECO:0000256" key="5">
    <source>
        <dbReference type="ARBA" id="ARBA00048735"/>
    </source>
</evidence>
<dbReference type="PANTHER" id="PTHR47786:SF2">
    <property type="entry name" value="GLYCOSYL HYDROLASE FAMILY 13 CATALYTIC DOMAIN-CONTAINING PROTEIN"/>
    <property type="match status" value="1"/>
</dbReference>
<keyword evidence="2 6" id="KW-0328">Glycosyltransferase</keyword>
<feature type="site" description="Transition state stabilizer" evidence="6">
    <location>
        <position position="492"/>
    </location>
</feature>
<feature type="binding site" evidence="6">
    <location>
        <position position="336"/>
    </location>
    <ligand>
        <name>alpha-maltose 1-phosphate</name>
        <dbReference type="ChEBI" id="CHEBI:63576"/>
    </ligand>
</feature>
<feature type="binding site" evidence="6">
    <location>
        <begin position="545"/>
        <end position="546"/>
    </location>
    <ligand>
        <name>alpha-maltose 1-phosphate</name>
        <dbReference type="ChEBI" id="CHEBI:63576"/>
    </ligand>
</feature>
<keyword evidence="3 6" id="KW-0808">Transferase</keyword>
<evidence type="ECO:0000256" key="6">
    <source>
        <dbReference type="HAMAP-Rule" id="MF_02124"/>
    </source>
</evidence>
<proteinExistence type="inferred from homology"/>
<gene>
    <name evidence="6" type="primary">glgE</name>
    <name evidence="8" type="ORF">DD236_11865</name>
</gene>
<sequence>MGRIPIRDIEPTVENGSWAAKGTEFESFPVRATVFREGHDLFGCEAVLVDPSGAEVQAAPMELIRPGLGVYEAWLTPTYPGAWSFFVRSFSDPIATWEHNATARITANTDIELVFLEAQEWIDRALNKIGKAQGKLASGGVPVSASLAPVSAEELAADRTALEDALAVIQMDRLEPTVRFEAATAPTIRTALEHAPIRDMITESSAFPVAVDRSRALTGSWYEMFPRSHGSYQDADGTWISGTLETASQDLDRIAGMGFDVVYLTPVSPIGTTNRKGRNNTLEALPGDPGSPYAIGSADGGHDAINPELGTFDDFDRFVEKAHSSGMEVALDFALQCSPDHPWLTEHPEWFTTRVDGTIAYAENPPKKYQDIYPLNFDNDPEGIYQEIVRVLQVWIDHGVTIFRVDNPHTKPVQFWQRLMAQFRRDHPDIIFLAEAFTAPPMLQGLGAVGFHQSYCYFAWRTEKQDIEDYLWELAHDSDHLLRPAFWPTTHDILTPFMQNGGAPAFKLRAVLAATGAPTYGIYSGYELVEDVARPGFEEQINNEKYEFKPRNWQQAEHTGIPHLLTQLNSVRHNHPSLGRLRGIRINPTSSDQIISYTRFARPEEMGGNAGPLAPGALAADAIITVINLDPHGAHDAVIDLNLSPFGVTPGWAGEALLEVTDELTGESFEWNEHPYVRLDPDSRVAHVLSVRVL</sequence>
<feature type="active site" description="Proton donor" evidence="6">
    <location>
        <position position="435"/>
    </location>
</feature>
<evidence type="ECO:0000313" key="9">
    <source>
        <dbReference type="Proteomes" id="UP000245283"/>
    </source>
</evidence>
<dbReference type="HAMAP" id="MF_02124">
    <property type="entry name" value="GlgE"/>
    <property type="match status" value="1"/>
</dbReference>
<comment type="catalytic activity">
    <reaction evidence="5 6">
        <text>alpha-maltose 1-phosphate + [(1-&gt;4)-alpha-D-glucosyl](n) = [(1-&gt;4)-alpha-D-glucosyl](n+2) + phosphate</text>
        <dbReference type="Rhea" id="RHEA:42692"/>
        <dbReference type="Rhea" id="RHEA-COMP:9584"/>
        <dbReference type="Rhea" id="RHEA-COMP:10183"/>
        <dbReference type="ChEBI" id="CHEBI:15444"/>
        <dbReference type="ChEBI" id="CHEBI:43474"/>
        <dbReference type="ChEBI" id="CHEBI:63576"/>
        <dbReference type="EC" id="2.4.99.16"/>
    </reaction>
</comment>
<feature type="binding site" evidence="6">
    <location>
        <position position="371"/>
    </location>
    <ligand>
        <name>alpha-maltose 1-phosphate</name>
        <dbReference type="ChEBI" id="CHEBI:63576"/>
    </ligand>
</feature>
<dbReference type="Pfam" id="PF11896">
    <property type="entry name" value="GlgE_dom_N_S"/>
    <property type="match status" value="1"/>
</dbReference>
<dbReference type="GO" id="GO:0016758">
    <property type="term" value="F:hexosyltransferase activity"/>
    <property type="evidence" value="ECO:0007669"/>
    <property type="project" value="UniProtKB-UniRule"/>
</dbReference>
<evidence type="ECO:0000256" key="3">
    <source>
        <dbReference type="ARBA" id="ARBA00022679"/>
    </source>
</evidence>
<evidence type="ECO:0000256" key="4">
    <source>
        <dbReference type="ARBA" id="ARBA00023277"/>
    </source>
</evidence>
<dbReference type="InterPro" id="IPR049171">
    <property type="entry name" value="GLGE_C"/>
</dbReference>
<feature type="domain" description="Glycosyl hydrolase family 13 catalytic" evidence="7">
    <location>
        <begin position="223"/>
        <end position="572"/>
    </location>
</feature>
<dbReference type="InterPro" id="IPR021828">
    <property type="entry name" value="GlgE_dom_N/S"/>
</dbReference>
<comment type="function">
    <text evidence="6">Maltosyltransferase that uses maltose 1-phosphate (M1P) as the sugar donor to elongate linear or branched alpha-(1-&gt;4)-glucans. Is involved in a branched alpha-glucan biosynthetic pathway from trehalose, together with TreS, Mak and GlgB.</text>
</comment>
<accession>A0A2V1K433</accession>
<comment type="subunit">
    <text evidence="1 6">Homodimer.</text>
</comment>
<dbReference type="SUPFAM" id="SSF51445">
    <property type="entry name" value="(Trans)glycosidases"/>
    <property type="match status" value="1"/>
</dbReference>
<dbReference type="PANTHER" id="PTHR47786">
    <property type="entry name" value="ALPHA-1,4-GLUCAN:MALTOSE-1-PHOSPHATE MALTOSYLTRANSFERASE"/>
    <property type="match status" value="1"/>
</dbReference>
<dbReference type="EC" id="2.4.99.16" evidence="6"/>
<evidence type="ECO:0000256" key="2">
    <source>
        <dbReference type="ARBA" id="ARBA00022676"/>
    </source>
</evidence>
<dbReference type="GO" id="GO:0004553">
    <property type="term" value="F:hydrolase activity, hydrolyzing O-glycosyl compounds"/>
    <property type="evidence" value="ECO:0007669"/>
    <property type="project" value="InterPro"/>
</dbReference>
<dbReference type="Gene3D" id="2.60.40.10">
    <property type="entry name" value="Immunoglobulins"/>
    <property type="match status" value="1"/>
</dbReference>
<dbReference type="Gene3D" id="3.20.20.80">
    <property type="entry name" value="Glycosidases"/>
    <property type="match status" value="1"/>
</dbReference>
<feature type="binding site" evidence="6">
    <location>
        <position position="407"/>
    </location>
    <ligand>
        <name>alpha-maltose 1-phosphate</name>
        <dbReference type="ChEBI" id="CHEBI:63576"/>
    </ligand>
</feature>
<comment type="similarity">
    <text evidence="6">Belongs to the glycosyl hydrolase 13 family. GlgE subfamily.</text>
</comment>
<dbReference type="SMART" id="SM00642">
    <property type="entry name" value="Aamy"/>
    <property type="match status" value="1"/>
</dbReference>
<dbReference type="EMBL" id="QETB01000008">
    <property type="protein sequence ID" value="PWF24409.1"/>
    <property type="molecule type" value="Genomic_DNA"/>
</dbReference>
<dbReference type="InterPro" id="IPR013780">
    <property type="entry name" value="Glyco_hydro_b"/>
</dbReference>
<dbReference type="Pfam" id="PF00128">
    <property type="entry name" value="Alpha-amylase"/>
    <property type="match status" value="1"/>
</dbReference>
<evidence type="ECO:0000256" key="1">
    <source>
        <dbReference type="ARBA" id="ARBA00011738"/>
    </source>
</evidence>
<evidence type="ECO:0000313" key="8">
    <source>
        <dbReference type="EMBL" id="PWF24409.1"/>
    </source>
</evidence>
<dbReference type="InterPro" id="IPR017853">
    <property type="entry name" value="GH"/>
</dbReference>
<keyword evidence="4 6" id="KW-0119">Carbohydrate metabolism</keyword>
<dbReference type="Gene3D" id="1.20.58.80">
    <property type="entry name" value="Phosphotransferase system, lactose/cellobiose-type IIA subunit"/>
    <property type="match status" value="1"/>
</dbReference>
<dbReference type="InterPro" id="IPR006047">
    <property type="entry name" value="GH13_cat_dom"/>
</dbReference>
<dbReference type="Proteomes" id="UP000245283">
    <property type="component" value="Unassembled WGS sequence"/>
</dbReference>
<dbReference type="AlphaFoldDB" id="A0A2V1K433"/>
<feature type="active site" description="Nucleophile" evidence="6">
    <location>
        <position position="406"/>
    </location>
</feature>
<dbReference type="RefSeq" id="WP_109094625.1">
    <property type="nucleotide sequence ID" value="NZ_JBQDFL010000005.1"/>
</dbReference>
<name>A0A2V1K433_9ACTO</name>
<dbReference type="Pfam" id="PF21702">
    <property type="entry name" value="GLGE_C"/>
    <property type="match status" value="1"/>
</dbReference>
<keyword evidence="9" id="KW-1185">Reference proteome</keyword>
<dbReference type="GO" id="GO:0030979">
    <property type="term" value="P:alpha-glucan biosynthetic process"/>
    <property type="evidence" value="ECO:0007669"/>
    <property type="project" value="UniProtKB-UniRule"/>
</dbReference>
<dbReference type="OrthoDB" id="9805159at2"/>